<dbReference type="InterPro" id="IPR050832">
    <property type="entry name" value="Bact_Acetyltransf"/>
</dbReference>
<evidence type="ECO:0000313" key="5">
    <source>
        <dbReference type="Proteomes" id="UP001227162"/>
    </source>
</evidence>
<reference evidence="4" key="2">
    <citation type="submission" date="2023-04" db="EMBL/GenBank/DDBJ databases">
        <title>'Rhodoalgimonas zhirmunskyi' gen. nov., isolated from a red alga.</title>
        <authorList>
            <person name="Nedashkovskaya O.I."/>
            <person name="Otstavnykh N.Y."/>
            <person name="Bystritskaya E.P."/>
            <person name="Balabanova L.A."/>
            <person name="Isaeva M.P."/>
        </authorList>
    </citation>
    <scope>NUCLEOTIDE SEQUENCE</scope>
    <source>
        <strain evidence="4">10Alg 79</strain>
    </source>
</reference>
<dbReference type="AlphaFoldDB" id="A0AAJ1UEW4"/>
<dbReference type="RefSeq" id="WP_317626596.1">
    <property type="nucleotide sequence ID" value="NZ_JANFFA010000003.1"/>
</dbReference>
<dbReference type="GO" id="GO:0016747">
    <property type="term" value="F:acyltransferase activity, transferring groups other than amino-acyl groups"/>
    <property type="evidence" value="ECO:0007669"/>
    <property type="project" value="InterPro"/>
</dbReference>
<feature type="domain" description="N-acetyltransferase" evidence="3">
    <location>
        <begin position="13"/>
        <end position="169"/>
    </location>
</feature>
<dbReference type="SUPFAM" id="SSF55729">
    <property type="entry name" value="Acyl-CoA N-acyltransferases (Nat)"/>
    <property type="match status" value="1"/>
</dbReference>
<accession>A0AAJ1UEW4</accession>
<dbReference type="Gene3D" id="3.40.630.30">
    <property type="match status" value="1"/>
</dbReference>
<keyword evidence="1" id="KW-0808">Transferase</keyword>
<organism evidence="4 5">
    <name type="scientific">Rhodalgimonas zhirmunskyi</name>
    <dbReference type="NCBI Taxonomy" id="2964767"/>
    <lineage>
        <taxon>Bacteria</taxon>
        <taxon>Pseudomonadati</taxon>
        <taxon>Pseudomonadota</taxon>
        <taxon>Alphaproteobacteria</taxon>
        <taxon>Rhodobacterales</taxon>
        <taxon>Roseobacteraceae</taxon>
        <taxon>Rhodalgimonas</taxon>
    </lineage>
</organism>
<evidence type="ECO:0000313" key="4">
    <source>
        <dbReference type="EMBL" id="MDQ2094991.1"/>
    </source>
</evidence>
<keyword evidence="2" id="KW-0012">Acyltransferase</keyword>
<protein>
    <submittedName>
        <fullName evidence="4">GNAT family N-acetyltransferase</fullName>
    </submittedName>
</protein>
<reference evidence="4" key="1">
    <citation type="submission" date="2022-07" db="EMBL/GenBank/DDBJ databases">
        <authorList>
            <person name="Otstavnykh N."/>
            <person name="Isaeva M."/>
            <person name="Bystritskaya E."/>
        </authorList>
    </citation>
    <scope>NUCLEOTIDE SEQUENCE</scope>
    <source>
        <strain evidence="4">10Alg 79</strain>
    </source>
</reference>
<dbReference type="CDD" id="cd04301">
    <property type="entry name" value="NAT_SF"/>
    <property type="match status" value="1"/>
</dbReference>
<dbReference type="InterPro" id="IPR000182">
    <property type="entry name" value="GNAT_dom"/>
</dbReference>
<dbReference type="Pfam" id="PF00583">
    <property type="entry name" value="Acetyltransf_1"/>
    <property type="match status" value="1"/>
</dbReference>
<evidence type="ECO:0000259" key="3">
    <source>
        <dbReference type="PROSITE" id="PS51186"/>
    </source>
</evidence>
<dbReference type="EMBL" id="JANFFA010000003">
    <property type="protein sequence ID" value="MDQ2094991.1"/>
    <property type="molecule type" value="Genomic_DNA"/>
</dbReference>
<evidence type="ECO:0000256" key="1">
    <source>
        <dbReference type="ARBA" id="ARBA00022679"/>
    </source>
</evidence>
<dbReference type="PROSITE" id="PS51186">
    <property type="entry name" value="GNAT"/>
    <property type="match status" value="1"/>
</dbReference>
<proteinExistence type="predicted"/>
<dbReference type="PANTHER" id="PTHR43877">
    <property type="entry name" value="AMINOALKYLPHOSPHONATE N-ACETYLTRANSFERASE-RELATED-RELATED"/>
    <property type="match status" value="1"/>
</dbReference>
<dbReference type="Proteomes" id="UP001227162">
    <property type="component" value="Unassembled WGS sequence"/>
</dbReference>
<name>A0AAJ1UEW4_9RHOB</name>
<gene>
    <name evidence="4" type="ORF">NOI20_12785</name>
</gene>
<keyword evidence="5" id="KW-1185">Reference proteome</keyword>
<dbReference type="InterPro" id="IPR016181">
    <property type="entry name" value="Acyl_CoA_acyltransferase"/>
</dbReference>
<sequence length="169" mass="17960">MPKDMPDIASRSTRIRASSRRDMAAVRRVLALSYGALLPKDYPQDIVTAALPVIGQANPALVGRAGYFIAETDSGRAVAVGGWTPGAAGVGHVRHVACDPGYLRRGYGRALMARVLDEAEAFGVRMLCCLSTRGAVGFYGALGFEGTSEVEVRLAPGVYLPAVEMRLHL</sequence>
<comment type="caution">
    <text evidence="4">The sequence shown here is derived from an EMBL/GenBank/DDBJ whole genome shotgun (WGS) entry which is preliminary data.</text>
</comment>
<evidence type="ECO:0000256" key="2">
    <source>
        <dbReference type="ARBA" id="ARBA00023315"/>
    </source>
</evidence>